<gene>
    <name evidence="3" type="ORF">GQF03_17935</name>
</gene>
<dbReference type="EMBL" id="WTVA01000015">
    <property type="protein sequence ID" value="MZR24220.1"/>
    <property type="molecule type" value="Genomic_DNA"/>
</dbReference>
<dbReference type="OrthoDB" id="9808276at2"/>
<dbReference type="InterPro" id="IPR036291">
    <property type="entry name" value="NAD(P)-bd_dom_sf"/>
</dbReference>
<evidence type="ECO:0000256" key="1">
    <source>
        <dbReference type="ARBA" id="ARBA00023027"/>
    </source>
</evidence>
<dbReference type="Gene3D" id="3.40.50.720">
    <property type="entry name" value="NAD(P)-binding Rossmann-like Domain"/>
    <property type="match status" value="1"/>
</dbReference>
<evidence type="ECO:0000259" key="2">
    <source>
        <dbReference type="Pfam" id="PF01370"/>
    </source>
</evidence>
<sequence length="288" mass="31866">MTKRLFCFGFGFTARQIAADYPAWRVMGTSRSPAFDPAPHAPSLFAFRRGQRIESFAEIARNVSHILLSIPPDDAGDPVFDVMAEDILRLPKLEWVGYLSTTGVYGDLDGGWVDEDTPYNPSGDRGRRRMRAEQDWRGLYERKGLPVHIFRLPGIYGPGRNQLVSLQSGKARRVVKDGQVFSRIHVADLAAILMASMERPNPGAIFNVADDEPAPPQDVVTYAAELLGMDPPPLIDFDSADLSPMARSFYADSKRVSNAKIKSELGISLKYPTYREGLAALLPARIGI</sequence>
<dbReference type="PANTHER" id="PTHR43574">
    <property type="entry name" value="EPIMERASE-RELATED"/>
    <property type="match status" value="1"/>
</dbReference>
<dbReference type="InterPro" id="IPR001509">
    <property type="entry name" value="Epimerase_deHydtase"/>
</dbReference>
<dbReference type="Proteomes" id="UP000445696">
    <property type="component" value="Unassembled WGS sequence"/>
</dbReference>
<keyword evidence="4" id="KW-1185">Reference proteome</keyword>
<dbReference type="SUPFAM" id="SSF51735">
    <property type="entry name" value="NAD(P)-binding Rossmann-fold domains"/>
    <property type="match status" value="1"/>
</dbReference>
<dbReference type="RefSeq" id="WP_161340673.1">
    <property type="nucleotide sequence ID" value="NZ_JBHSDG010000003.1"/>
</dbReference>
<evidence type="ECO:0000313" key="3">
    <source>
        <dbReference type="EMBL" id="MZR24220.1"/>
    </source>
</evidence>
<protein>
    <submittedName>
        <fullName evidence="3">NAD-dependent epimerase/dehydratase family protein</fullName>
    </submittedName>
</protein>
<name>A0A845MM87_9PROT</name>
<comment type="caution">
    <text evidence="3">The sequence shown here is derived from an EMBL/GenBank/DDBJ whole genome shotgun (WGS) entry which is preliminary data.</text>
</comment>
<keyword evidence="1" id="KW-0520">NAD</keyword>
<dbReference type="Pfam" id="PF01370">
    <property type="entry name" value="Epimerase"/>
    <property type="match status" value="1"/>
</dbReference>
<organism evidence="3 4">
    <name type="scientific">Sneathiella chungangensis</name>
    <dbReference type="NCBI Taxonomy" id="1418234"/>
    <lineage>
        <taxon>Bacteria</taxon>
        <taxon>Pseudomonadati</taxon>
        <taxon>Pseudomonadota</taxon>
        <taxon>Alphaproteobacteria</taxon>
        <taxon>Sneathiellales</taxon>
        <taxon>Sneathiellaceae</taxon>
        <taxon>Sneathiella</taxon>
    </lineage>
</organism>
<reference evidence="3 4" key="1">
    <citation type="journal article" date="2014" name="Int. J. Syst. Evol. Microbiol.">
        <title>Sneathiella chungangensis sp. nov., isolated from a marine sand, and emended description of the genus Sneathiella.</title>
        <authorList>
            <person name="Siamphan C."/>
            <person name="Kim H."/>
            <person name="Lee J.S."/>
            <person name="Kim W."/>
        </authorList>
    </citation>
    <scope>NUCLEOTIDE SEQUENCE [LARGE SCALE GENOMIC DNA]</scope>
    <source>
        <strain evidence="3 4">KCTC 32476</strain>
    </source>
</reference>
<dbReference type="CDD" id="cd05266">
    <property type="entry name" value="SDR_a4"/>
    <property type="match status" value="1"/>
</dbReference>
<feature type="domain" description="NAD-dependent epimerase/dehydratase" evidence="2">
    <location>
        <begin position="97"/>
        <end position="209"/>
    </location>
</feature>
<evidence type="ECO:0000313" key="4">
    <source>
        <dbReference type="Proteomes" id="UP000445696"/>
    </source>
</evidence>
<accession>A0A845MM87</accession>
<dbReference type="AlphaFoldDB" id="A0A845MM87"/>
<proteinExistence type="predicted"/>